<keyword evidence="2" id="KW-1185">Reference proteome</keyword>
<organism evidence="1 2">
    <name type="scientific">Sporothrix bragantina</name>
    <dbReference type="NCBI Taxonomy" id="671064"/>
    <lineage>
        <taxon>Eukaryota</taxon>
        <taxon>Fungi</taxon>
        <taxon>Dikarya</taxon>
        <taxon>Ascomycota</taxon>
        <taxon>Pezizomycotina</taxon>
        <taxon>Sordariomycetes</taxon>
        <taxon>Sordariomycetidae</taxon>
        <taxon>Ophiostomatales</taxon>
        <taxon>Ophiostomataceae</taxon>
        <taxon>Sporothrix</taxon>
    </lineage>
</organism>
<comment type="caution">
    <text evidence="1">The sequence shown here is derived from an EMBL/GenBank/DDBJ whole genome shotgun (WGS) entry which is preliminary data.</text>
</comment>
<reference evidence="1 2" key="1">
    <citation type="submission" date="2024-01" db="EMBL/GenBank/DDBJ databases">
        <authorList>
            <person name="Allen C."/>
            <person name="Tagirdzhanova G."/>
        </authorList>
    </citation>
    <scope>NUCLEOTIDE SEQUENCE [LARGE SCALE GENOMIC DNA]</scope>
</reference>
<name>A0ABP0C4M6_9PEZI</name>
<sequence length="224" mass="25362">MAHTLFAAKLPSSEPLTGRRVFIASLHWNNEDILRDGWSDALVELVERLRGNINGYSNVYVSVYESGSWDGTKAALQELDVRMGQHNIARRIVIDNTTHADVMASPPADGKGWVKDEDGKSRLRRIPYLAGLRNKVLEPLWEQQERGVNYDHILFLEDVLFRANEVETLLSTNNGNYEAACAVDVKTPPYLYDTFALRDNEGHAPLMLRWPCPKLLERYGGDAH</sequence>
<evidence type="ECO:0000313" key="2">
    <source>
        <dbReference type="Proteomes" id="UP001642406"/>
    </source>
</evidence>
<dbReference type="InterPro" id="IPR021047">
    <property type="entry name" value="Mannosyltransferase_CMT1"/>
</dbReference>
<dbReference type="Proteomes" id="UP001642406">
    <property type="component" value="Unassembled WGS sequence"/>
</dbReference>
<dbReference type="Pfam" id="PF11735">
    <property type="entry name" value="CAP59_mtransfer"/>
    <property type="match status" value="1"/>
</dbReference>
<dbReference type="PANTHER" id="PTHR34144:SF7">
    <property type="entry name" value="EXPORT PROTEIN (CAP59), PUTATIVE (AFU_ORTHOLOGUE AFUA_7G05020)-RELATED"/>
    <property type="match status" value="1"/>
</dbReference>
<accession>A0ABP0C4M6</accession>
<dbReference type="EMBL" id="CAWUHC010000062">
    <property type="protein sequence ID" value="CAK7226959.1"/>
    <property type="molecule type" value="Genomic_DNA"/>
</dbReference>
<protein>
    <submittedName>
        <fullName evidence="1">Uncharacterized protein</fullName>
    </submittedName>
</protein>
<proteinExistence type="predicted"/>
<dbReference type="PANTHER" id="PTHR34144">
    <property type="entry name" value="CHROMOSOME 8, WHOLE GENOME SHOTGUN SEQUENCE"/>
    <property type="match status" value="1"/>
</dbReference>
<evidence type="ECO:0000313" key="1">
    <source>
        <dbReference type="EMBL" id="CAK7226959.1"/>
    </source>
</evidence>
<gene>
    <name evidence="1" type="ORF">SBRCBS47491_006407</name>
</gene>